<dbReference type="GO" id="GO:0003677">
    <property type="term" value="F:DNA binding"/>
    <property type="evidence" value="ECO:0007669"/>
    <property type="project" value="InterPro"/>
</dbReference>
<dbReference type="SUPFAM" id="SSF47413">
    <property type="entry name" value="lambda repressor-like DNA-binding domains"/>
    <property type="match status" value="1"/>
</dbReference>
<evidence type="ECO:0000313" key="2">
    <source>
        <dbReference type="EMBL" id="VBB05037.1"/>
    </source>
</evidence>
<proteinExistence type="predicted"/>
<dbReference type="Proteomes" id="UP000277811">
    <property type="component" value="Unassembled WGS sequence"/>
</dbReference>
<gene>
    <name evidence="2" type="ORF">LUCI_0243</name>
</gene>
<keyword evidence="3" id="KW-1185">Reference proteome</keyword>
<dbReference type="AlphaFoldDB" id="A0A498R2J4"/>
<name>A0A498R2J4_9FIRM</name>
<dbReference type="PROSITE" id="PS50943">
    <property type="entry name" value="HTH_CROC1"/>
    <property type="match status" value="1"/>
</dbReference>
<dbReference type="SMART" id="SM00530">
    <property type="entry name" value="HTH_XRE"/>
    <property type="match status" value="1"/>
</dbReference>
<accession>A0A498R2J4</accession>
<sequence length="133" mass="14660">MILDYKKTGKRLRHARGNLTQAVFAKSLGVSASYVKKTELGGKPSLEYLANIAVSYQVSLDWLLLDDGFQPAAAFSLAEAAADYRTAIADSELKDMITVLSALMSSPDPDLRAWAKIQFRHAFQAYTETGKDR</sequence>
<protein>
    <recommendedName>
        <fullName evidence="1">HTH cro/C1-type domain-containing protein</fullName>
    </recommendedName>
</protein>
<evidence type="ECO:0000313" key="3">
    <source>
        <dbReference type="Proteomes" id="UP000277811"/>
    </source>
</evidence>
<reference evidence="2 3" key="1">
    <citation type="submission" date="2018-06" db="EMBL/GenBank/DDBJ databases">
        <authorList>
            <person name="Strepis N."/>
        </authorList>
    </citation>
    <scope>NUCLEOTIDE SEQUENCE [LARGE SCALE GENOMIC DNA]</scope>
    <source>
        <strain evidence="2">LUCI</strain>
    </source>
</reference>
<feature type="domain" description="HTH cro/C1-type" evidence="1">
    <location>
        <begin position="10"/>
        <end position="63"/>
    </location>
</feature>
<dbReference type="InterPro" id="IPR001387">
    <property type="entry name" value="Cro/C1-type_HTH"/>
</dbReference>
<dbReference type="EMBL" id="UPPP01000052">
    <property type="protein sequence ID" value="VBB05037.1"/>
    <property type="molecule type" value="Genomic_DNA"/>
</dbReference>
<dbReference type="RefSeq" id="WP_165865835.1">
    <property type="nucleotide sequence ID" value="NZ_UPPP01000052.1"/>
</dbReference>
<evidence type="ECO:0000259" key="1">
    <source>
        <dbReference type="PROSITE" id="PS50943"/>
    </source>
</evidence>
<dbReference type="CDD" id="cd00093">
    <property type="entry name" value="HTH_XRE"/>
    <property type="match status" value="1"/>
</dbReference>
<dbReference type="InterPro" id="IPR010982">
    <property type="entry name" value="Lambda_DNA-bd_dom_sf"/>
</dbReference>
<dbReference type="Pfam" id="PF01381">
    <property type="entry name" value="HTH_3"/>
    <property type="match status" value="1"/>
</dbReference>
<organism evidence="2 3">
    <name type="scientific">Lucifera butyrica</name>
    <dbReference type="NCBI Taxonomy" id="1351585"/>
    <lineage>
        <taxon>Bacteria</taxon>
        <taxon>Bacillati</taxon>
        <taxon>Bacillota</taxon>
        <taxon>Negativicutes</taxon>
        <taxon>Veillonellales</taxon>
        <taxon>Veillonellaceae</taxon>
        <taxon>Lucifera</taxon>
    </lineage>
</organism>
<dbReference type="Gene3D" id="1.10.260.40">
    <property type="entry name" value="lambda repressor-like DNA-binding domains"/>
    <property type="match status" value="1"/>
</dbReference>